<accession>E0U9L8</accession>
<dbReference type="eggNOG" id="COG0628">
    <property type="taxonomic scope" value="Bacteria"/>
</dbReference>
<proteinExistence type="inferred from homology"/>
<dbReference type="RefSeq" id="WP_013321925.1">
    <property type="nucleotide sequence ID" value="NC_014501.1"/>
</dbReference>
<evidence type="ECO:0000313" key="7">
    <source>
        <dbReference type="EMBL" id="ADN13819.1"/>
    </source>
</evidence>
<organism evidence="7 8">
    <name type="scientific">Gloeothece verrucosa (strain PCC 7822)</name>
    <name type="common">Cyanothece sp. (strain PCC 7822)</name>
    <dbReference type="NCBI Taxonomy" id="497965"/>
    <lineage>
        <taxon>Bacteria</taxon>
        <taxon>Bacillati</taxon>
        <taxon>Cyanobacteriota</taxon>
        <taxon>Cyanophyceae</taxon>
        <taxon>Oscillatoriophycideae</taxon>
        <taxon>Chroococcales</taxon>
        <taxon>Aphanothecaceae</taxon>
        <taxon>Gloeothece</taxon>
        <taxon>Gloeothece verrucosa</taxon>
    </lineage>
</organism>
<evidence type="ECO:0000256" key="2">
    <source>
        <dbReference type="ARBA" id="ARBA00009773"/>
    </source>
</evidence>
<dbReference type="KEGG" id="cyj:Cyan7822_1833"/>
<keyword evidence="8" id="KW-1185">Reference proteome</keyword>
<dbReference type="PANTHER" id="PTHR21716">
    <property type="entry name" value="TRANSMEMBRANE PROTEIN"/>
    <property type="match status" value="1"/>
</dbReference>
<sequence>MTTKPLLSPIFLLLLGGASFVIIVAGMQAAASILNSFFLASLIAIAITPLLHWLIRKRLPGWLALLMTILIVICAGLFLVAFLGISISELIHILPTYEAKIQALKDASKATLAARGIDTSQLLSLEIFSPARIIGTVAGFLRTITEALSTSLLLVFLIAFMLIEASGFSEKIQRNITSSGVLLARFNAFNRDIRNYVFITAWTGALTGVVDFFILLFLGIDLAALWGVLFFLLNFIPAVGFILAVLPPMLLALLEFGIEKALLVFFFCWLIDNIVDKGIKPRYMQQGLDLSPLIIILSVIFWSWVLGGMGAILAVPLTLMVKKVILESSEDTRFLVVLMGSGNAAEVKTTQTISESESDHLP</sequence>
<evidence type="ECO:0008006" key="9">
    <source>
        <dbReference type="Google" id="ProtNLM"/>
    </source>
</evidence>
<evidence type="ECO:0000313" key="8">
    <source>
        <dbReference type="Proteomes" id="UP000008206"/>
    </source>
</evidence>
<dbReference type="PANTHER" id="PTHR21716:SF64">
    <property type="entry name" value="AI-2 TRANSPORT PROTEIN TQSA"/>
    <property type="match status" value="1"/>
</dbReference>
<dbReference type="HOGENOM" id="CLU_031275_0_3_3"/>
<keyword evidence="3 6" id="KW-0812">Transmembrane</keyword>
<gene>
    <name evidence="7" type="ordered locus">Cyan7822_1833</name>
</gene>
<feature type="transmembrane region" description="Helical" evidence="6">
    <location>
        <begin position="195"/>
        <end position="218"/>
    </location>
</feature>
<keyword evidence="4 6" id="KW-1133">Transmembrane helix</keyword>
<comment type="subcellular location">
    <subcellularLocation>
        <location evidence="1">Membrane</location>
        <topology evidence="1">Multi-pass membrane protein</topology>
    </subcellularLocation>
</comment>
<dbReference type="Pfam" id="PF01594">
    <property type="entry name" value="AI-2E_transport"/>
    <property type="match status" value="1"/>
</dbReference>
<feature type="transmembrane region" description="Helical" evidence="6">
    <location>
        <begin position="147"/>
        <end position="165"/>
    </location>
</feature>
<evidence type="ECO:0000256" key="3">
    <source>
        <dbReference type="ARBA" id="ARBA00022692"/>
    </source>
</evidence>
<feature type="transmembrane region" description="Helical" evidence="6">
    <location>
        <begin position="253"/>
        <end position="272"/>
    </location>
</feature>
<evidence type="ECO:0000256" key="5">
    <source>
        <dbReference type="ARBA" id="ARBA00023136"/>
    </source>
</evidence>
<evidence type="ECO:0000256" key="4">
    <source>
        <dbReference type="ARBA" id="ARBA00022989"/>
    </source>
</evidence>
<keyword evidence="5 6" id="KW-0472">Membrane</keyword>
<dbReference type="Proteomes" id="UP000008206">
    <property type="component" value="Chromosome"/>
</dbReference>
<dbReference type="STRING" id="497965.Cyan7822_1833"/>
<dbReference type="GO" id="GO:0016020">
    <property type="term" value="C:membrane"/>
    <property type="evidence" value="ECO:0007669"/>
    <property type="project" value="UniProtKB-SubCell"/>
</dbReference>
<feature type="transmembrane region" description="Helical" evidence="6">
    <location>
        <begin position="224"/>
        <end position="246"/>
    </location>
</feature>
<feature type="transmembrane region" description="Helical" evidence="6">
    <location>
        <begin position="37"/>
        <end position="55"/>
    </location>
</feature>
<feature type="transmembrane region" description="Helical" evidence="6">
    <location>
        <begin position="6"/>
        <end position="25"/>
    </location>
</feature>
<feature type="transmembrane region" description="Helical" evidence="6">
    <location>
        <begin position="61"/>
        <end position="85"/>
    </location>
</feature>
<evidence type="ECO:0000256" key="6">
    <source>
        <dbReference type="SAM" id="Phobius"/>
    </source>
</evidence>
<name>E0U9L8_GLOV7</name>
<evidence type="ECO:0000256" key="1">
    <source>
        <dbReference type="ARBA" id="ARBA00004141"/>
    </source>
</evidence>
<comment type="similarity">
    <text evidence="2">Belongs to the autoinducer-2 exporter (AI-2E) (TC 2.A.86) family.</text>
</comment>
<dbReference type="InterPro" id="IPR002549">
    <property type="entry name" value="AI-2E-like"/>
</dbReference>
<dbReference type="EMBL" id="CP002198">
    <property type="protein sequence ID" value="ADN13819.1"/>
    <property type="molecule type" value="Genomic_DNA"/>
</dbReference>
<reference evidence="8" key="1">
    <citation type="journal article" date="2011" name="MBio">
        <title>Novel metabolic attributes of the genus Cyanothece, comprising a group of unicellular nitrogen-fixing Cyanobacteria.</title>
        <authorList>
            <person name="Bandyopadhyay A."/>
            <person name="Elvitigala T."/>
            <person name="Welsh E."/>
            <person name="Stockel J."/>
            <person name="Liberton M."/>
            <person name="Min H."/>
            <person name="Sherman L.A."/>
            <person name="Pakrasi H.B."/>
        </authorList>
    </citation>
    <scope>NUCLEOTIDE SEQUENCE [LARGE SCALE GENOMIC DNA]</scope>
    <source>
        <strain evidence="8">PCC 7822</strain>
    </source>
</reference>
<dbReference type="AlphaFoldDB" id="E0U9L8"/>
<dbReference type="GO" id="GO:0055085">
    <property type="term" value="P:transmembrane transport"/>
    <property type="evidence" value="ECO:0007669"/>
    <property type="project" value="TreeGrafter"/>
</dbReference>
<dbReference type="OrthoDB" id="9799225at2"/>
<feature type="transmembrane region" description="Helical" evidence="6">
    <location>
        <begin position="292"/>
        <end position="319"/>
    </location>
</feature>
<protein>
    <recommendedName>
        <fullName evidence="9">AI-2E family transporter</fullName>
    </recommendedName>
</protein>